<organism evidence="1 2">
    <name type="scientific">Photobacterium toruni</name>
    <dbReference type="NCBI Taxonomy" id="1935446"/>
    <lineage>
        <taxon>Bacteria</taxon>
        <taxon>Pseudomonadati</taxon>
        <taxon>Pseudomonadota</taxon>
        <taxon>Gammaproteobacteria</taxon>
        <taxon>Vibrionales</taxon>
        <taxon>Vibrionaceae</taxon>
        <taxon>Photobacterium</taxon>
    </lineage>
</organism>
<sequence>MNPFILMSGSGIVLLGVIGVQYFNIQTLHEDKEVLSASFSLLQQTNEQQKLDLKSSNLRYVESEAALEREREISSGREISQKKITHQLNEQLNKLRTEVSNGGGKSKCMRVRMPDYAIRLLRSDTNDNSH</sequence>
<evidence type="ECO:0000313" key="1">
    <source>
        <dbReference type="EMBL" id="SKA52756.1"/>
    </source>
</evidence>
<reference evidence="1 2" key="1">
    <citation type="submission" date="2017-02" db="EMBL/GenBank/DDBJ databases">
        <authorList>
            <person name="Peterson S.W."/>
        </authorList>
    </citation>
    <scope>NUCLEOTIDE SEQUENCE [LARGE SCALE GENOMIC DNA]</scope>
    <source>
        <strain evidence="1 2">CECT 9189</strain>
    </source>
</reference>
<protein>
    <submittedName>
        <fullName evidence="1">Uncharacterized protein</fullName>
    </submittedName>
</protein>
<dbReference type="EMBL" id="FUWP01000025">
    <property type="protein sequence ID" value="SKA52756.1"/>
    <property type="molecule type" value="Genomic_DNA"/>
</dbReference>
<dbReference type="AlphaFoldDB" id="A0A1T4UJH1"/>
<name>A0A1T4UJH1_9GAMM</name>
<dbReference type="Proteomes" id="UP000191116">
    <property type="component" value="Unassembled WGS sequence"/>
</dbReference>
<gene>
    <name evidence="1" type="ORF">CZ814_03342</name>
</gene>
<dbReference type="RefSeq" id="WP_080176058.1">
    <property type="nucleotide sequence ID" value="NZ_AP024857.1"/>
</dbReference>
<evidence type="ECO:0000313" key="2">
    <source>
        <dbReference type="Proteomes" id="UP000191116"/>
    </source>
</evidence>
<accession>A0A1T4UJH1</accession>
<proteinExistence type="predicted"/>